<keyword evidence="13" id="KW-1185">Reference proteome</keyword>
<dbReference type="RefSeq" id="WP_118636781.1">
    <property type="nucleotide sequence ID" value="NZ_BSBO01000013.1"/>
</dbReference>
<evidence type="ECO:0000256" key="3">
    <source>
        <dbReference type="ARBA" id="ARBA00010456"/>
    </source>
</evidence>
<dbReference type="Gene3D" id="3.40.50.1580">
    <property type="entry name" value="Nucleoside phosphorylase domain"/>
    <property type="match status" value="1"/>
</dbReference>
<evidence type="ECO:0000256" key="6">
    <source>
        <dbReference type="ARBA" id="ARBA00022490"/>
    </source>
</evidence>
<comment type="similarity">
    <text evidence="3 10">Belongs to the PNP/UDP phosphorylase family.</text>
</comment>
<evidence type="ECO:0000256" key="8">
    <source>
        <dbReference type="ARBA" id="ARBA00022679"/>
    </source>
</evidence>
<dbReference type="AlphaFoldDB" id="A0A9W6FE83"/>
<dbReference type="EC" id="2.4.2.3" evidence="4 10"/>
<dbReference type="GO" id="GO:0009164">
    <property type="term" value="P:nucleoside catabolic process"/>
    <property type="evidence" value="ECO:0007669"/>
    <property type="project" value="UniProtKB-ARBA"/>
</dbReference>
<name>A0A9W6FE83_9FIRM</name>
<proteinExistence type="inferred from homology"/>
<evidence type="ECO:0000256" key="7">
    <source>
        <dbReference type="ARBA" id="ARBA00022676"/>
    </source>
</evidence>
<dbReference type="NCBIfam" id="TIGR01718">
    <property type="entry name" value="Uridine-psphlse"/>
    <property type="match status" value="1"/>
</dbReference>
<sequence length="260" mass="28366">MNYSENPNKQYHIQVGKGDVGRYVILPGDPKRCAKIAKYFDAPVLMADNREYVTYTGYLDGEKVSVTSTGIGGPSASIAMEELVMSGADTFIRIGTCGGMQLDVKSGDVVIANGAIRMEGTTREYAPIEFPAVADIHLTNALMESAREMGAPYHVGVVQCKDSFYGQHSPERMPVSYELLNKWEAWKRLGCLASEMESAALFVVASHLRVRAGSCFLVVANQEREKEGLENPVVHDTDMAVRVAVGAIRKLIEADKKAGK</sequence>
<feature type="domain" description="Nucleoside phosphorylase" evidence="11">
    <location>
        <begin position="22"/>
        <end position="244"/>
    </location>
</feature>
<reference evidence="12 13" key="1">
    <citation type="journal article" date="2023" name="Int. J. Syst. Evol. Microbiol.">
        <title>Sellimonas catena sp. nov., isolated from human faeces.</title>
        <authorList>
            <person name="Hisatomi A."/>
            <person name="Ohkuma M."/>
            <person name="Sakamoto M."/>
        </authorList>
    </citation>
    <scope>NUCLEOTIDE SEQUENCE [LARGE SCALE GENOMIC DNA]</scope>
    <source>
        <strain evidence="12 13">12EGH17</strain>
    </source>
</reference>
<dbReference type="InterPro" id="IPR035994">
    <property type="entry name" value="Nucleoside_phosphorylase_sf"/>
</dbReference>
<accession>A0A9W6FE83</accession>
<comment type="pathway">
    <text evidence="2 10">Pyrimidine metabolism; UMP biosynthesis via salvage pathway; uracil from uridine (phosphorylase route): step 1/1.</text>
</comment>
<evidence type="ECO:0000313" key="13">
    <source>
        <dbReference type="Proteomes" id="UP001145145"/>
    </source>
</evidence>
<keyword evidence="8 10" id="KW-0808">Transferase</keyword>
<comment type="caution">
    <text evidence="12">The sequence shown here is derived from an EMBL/GenBank/DDBJ whole genome shotgun (WGS) entry which is preliminary data.</text>
</comment>
<keyword evidence="6" id="KW-0963">Cytoplasm</keyword>
<dbReference type="PANTHER" id="PTHR43691">
    <property type="entry name" value="URIDINE PHOSPHORYLASE"/>
    <property type="match status" value="1"/>
</dbReference>
<dbReference type="InterPro" id="IPR000845">
    <property type="entry name" value="Nucleoside_phosphorylase_d"/>
</dbReference>
<dbReference type="SUPFAM" id="SSF53167">
    <property type="entry name" value="Purine and uridine phosphorylases"/>
    <property type="match status" value="1"/>
</dbReference>
<dbReference type="Pfam" id="PF01048">
    <property type="entry name" value="PNP_UDP_1"/>
    <property type="match status" value="1"/>
</dbReference>
<keyword evidence="7 10" id="KW-0328">Glycosyltransferase</keyword>
<dbReference type="GO" id="GO:0005829">
    <property type="term" value="C:cytosol"/>
    <property type="evidence" value="ECO:0007669"/>
    <property type="project" value="TreeGrafter"/>
</dbReference>
<dbReference type="PROSITE" id="PS01232">
    <property type="entry name" value="PNP_UDP_1"/>
    <property type="match status" value="1"/>
</dbReference>
<gene>
    <name evidence="12" type="primary">udp</name>
    <name evidence="12" type="ORF">Selli1_15050</name>
</gene>
<dbReference type="Proteomes" id="UP001145145">
    <property type="component" value="Unassembled WGS sequence"/>
</dbReference>
<dbReference type="InterPro" id="IPR010058">
    <property type="entry name" value="Uridine_phosphorylase"/>
</dbReference>
<evidence type="ECO:0000256" key="2">
    <source>
        <dbReference type="ARBA" id="ARBA00004825"/>
    </source>
</evidence>
<organism evidence="12 13">
    <name type="scientific">Sellimonas catena</name>
    <dbReference type="NCBI Taxonomy" id="2994035"/>
    <lineage>
        <taxon>Bacteria</taxon>
        <taxon>Bacillati</taxon>
        <taxon>Bacillota</taxon>
        <taxon>Clostridia</taxon>
        <taxon>Lachnospirales</taxon>
        <taxon>Lachnospiraceae</taxon>
        <taxon>Sellimonas</taxon>
    </lineage>
</organism>
<comment type="subcellular location">
    <subcellularLocation>
        <location evidence="1">Cytoplasm</location>
    </subcellularLocation>
</comment>
<evidence type="ECO:0000259" key="11">
    <source>
        <dbReference type="Pfam" id="PF01048"/>
    </source>
</evidence>
<dbReference type="InterPro" id="IPR018016">
    <property type="entry name" value="Nucleoside_phosphorylase_CS"/>
</dbReference>
<evidence type="ECO:0000313" key="12">
    <source>
        <dbReference type="EMBL" id="GLG04331.1"/>
    </source>
</evidence>
<comment type="function">
    <text evidence="10">Catalyzes the reversible phosphorylytic cleavage of uridine to uracil and ribose-1-phosphate.</text>
</comment>
<dbReference type="EMBL" id="BSBO01000013">
    <property type="protein sequence ID" value="GLG04331.1"/>
    <property type="molecule type" value="Genomic_DNA"/>
</dbReference>
<dbReference type="PANTHER" id="PTHR43691:SF11">
    <property type="entry name" value="FI09636P-RELATED"/>
    <property type="match status" value="1"/>
</dbReference>
<dbReference type="CDD" id="cd17767">
    <property type="entry name" value="UP_EcUdp-like"/>
    <property type="match status" value="1"/>
</dbReference>
<evidence type="ECO:0000256" key="1">
    <source>
        <dbReference type="ARBA" id="ARBA00004496"/>
    </source>
</evidence>
<dbReference type="GO" id="GO:0004850">
    <property type="term" value="F:uridine phosphorylase activity"/>
    <property type="evidence" value="ECO:0007669"/>
    <property type="project" value="UniProtKB-EC"/>
</dbReference>
<evidence type="ECO:0000256" key="10">
    <source>
        <dbReference type="RuleBase" id="RU361131"/>
    </source>
</evidence>
<dbReference type="GO" id="GO:0009166">
    <property type="term" value="P:nucleotide catabolic process"/>
    <property type="evidence" value="ECO:0007669"/>
    <property type="project" value="InterPro"/>
</dbReference>
<comment type="catalytic activity">
    <reaction evidence="9 10">
        <text>uridine + phosphate = alpha-D-ribose 1-phosphate + uracil</text>
        <dbReference type="Rhea" id="RHEA:24388"/>
        <dbReference type="ChEBI" id="CHEBI:16704"/>
        <dbReference type="ChEBI" id="CHEBI:17568"/>
        <dbReference type="ChEBI" id="CHEBI:43474"/>
        <dbReference type="ChEBI" id="CHEBI:57720"/>
        <dbReference type="EC" id="2.4.2.3"/>
    </reaction>
</comment>
<evidence type="ECO:0000256" key="9">
    <source>
        <dbReference type="ARBA" id="ARBA00048447"/>
    </source>
</evidence>
<protein>
    <recommendedName>
        <fullName evidence="5 10">Uridine phosphorylase</fullName>
        <ecNumber evidence="4 10">2.4.2.3</ecNumber>
    </recommendedName>
</protein>
<evidence type="ECO:0000256" key="5">
    <source>
        <dbReference type="ARBA" id="ARBA00021980"/>
    </source>
</evidence>
<evidence type="ECO:0000256" key="4">
    <source>
        <dbReference type="ARBA" id="ARBA00011888"/>
    </source>
</evidence>